<evidence type="ECO:0000256" key="1">
    <source>
        <dbReference type="SAM" id="MobiDB-lite"/>
    </source>
</evidence>
<keyword evidence="3" id="KW-1185">Reference proteome</keyword>
<comment type="caution">
    <text evidence="2">The sequence shown here is derived from an EMBL/GenBank/DDBJ whole genome shotgun (WGS) entry which is preliminary data.</text>
</comment>
<evidence type="ECO:0000313" key="2">
    <source>
        <dbReference type="EMBL" id="GER36185.1"/>
    </source>
</evidence>
<name>A0A5A7PTP1_STRAF</name>
<feature type="region of interest" description="Disordered" evidence="1">
    <location>
        <begin position="53"/>
        <end position="81"/>
    </location>
</feature>
<accession>A0A5A7PTP1</accession>
<feature type="region of interest" description="Disordered" evidence="1">
    <location>
        <begin position="1"/>
        <end position="26"/>
    </location>
</feature>
<dbReference type="AlphaFoldDB" id="A0A5A7PTP1"/>
<feature type="compositionally biased region" description="Polar residues" evidence="1">
    <location>
        <begin position="63"/>
        <end position="78"/>
    </location>
</feature>
<dbReference type="EMBL" id="BKCP01005073">
    <property type="protein sequence ID" value="GER36185.1"/>
    <property type="molecule type" value="Genomic_DNA"/>
</dbReference>
<proteinExistence type="predicted"/>
<organism evidence="2 3">
    <name type="scientific">Striga asiatica</name>
    <name type="common">Asiatic witchweed</name>
    <name type="synonym">Buchnera asiatica</name>
    <dbReference type="NCBI Taxonomy" id="4170"/>
    <lineage>
        <taxon>Eukaryota</taxon>
        <taxon>Viridiplantae</taxon>
        <taxon>Streptophyta</taxon>
        <taxon>Embryophyta</taxon>
        <taxon>Tracheophyta</taxon>
        <taxon>Spermatophyta</taxon>
        <taxon>Magnoliopsida</taxon>
        <taxon>eudicotyledons</taxon>
        <taxon>Gunneridae</taxon>
        <taxon>Pentapetalae</taxon>
        <taxon>asterids</taxon>
        <taxon>lamiids</taxon>
        <taxon>Lamiales</taxon>
        <taxon>Orobanchaceae</taxon>
        <taxon>Buchnereae</taxon>
        <taxon>Striga</taxon>
    </lineage>
</organism>
<gene>
    <name evidence="2" type="ORF">STAS_12516</name>
</gene>
<reference evidence="3" key="1">
    <citation type="journal article" date="2019" name="Curr. Biol.">
        <title>Genome Sequence of Striga asiatica Provides Insight into the Evolution of Plant Parasitism.</title>
        <authorList>
            <person name="Yoshida S."/>
            <person name="Kim S."/>
            <person name="Wafula E.K."/>
            <person name="Tanskanen J."/>
            <person name="Kim Y.M."/>
            <person name="Honaas L."/>
            <person name="Yang Z."/>
            <person name="Spallek T."/>
            <person name="Conn C.E."/>
            <person name="Ichihashi Y."/>
            <person name="Cheong K."/>
            <person name="Cui S."/>
            <person name="Der J.P."/>
            <person name="Gundlach H."/>
            <person name="Jiao Y."/>
            <person name="Hori C."/>
            <person name="Ishida J.K."/>
            <person name="Kasahara H."/>
            <person name="Kiba T."/>
            <person name="Kim M.S."/>
            <person name="Koo N."/>
            <person name="Laohavisit A."/>
            <person name="Lee Y.H."/>
            <person name="Lumba S."/>
            <person name="McCourt P."/>
            <person name="Mortimer J.C."/>
            <person name="Mutuku J.M."/>
            <person name="Nomura T."/>
            <person name="Sasaki-Sekimoto Y."/>
            <person name="Seto Y."/>
            <person name="Wang Y."/>
            <person name="Wakatake T."/>
            <person name="Sakakibara H."/>
            <person name="Demura T."/>
            <person name="Yamaguchi S."/>
            <person name="Yoneyama K."/>
            <person name="Manabe R.I."/>
            <person name="Nelson D.C."/>
            <person name="Schulman A.H."/>
            <person name="Timko M.P."/>
            <person name="dePamphilis C.W."/>
            <person name="Choi D."/>
            <person name="Shirasu K."/>
        </authorList>
    </citation>
    <scope>NUCLEOTIDE SEQUENCE [LARGE SCALE GENOMIC DNA]</scope>
    <source>
        <strain evidence="3">cv. UVA1</strain>
    </source>
</reference>
<protein>
    <submittedName>
        <fullName evidence="2">Thymidine phosphorylase</fullName>
    </submittedName>
</protein>
<evidence type="ECO:0000313" key="3">
    <source>
        <dbReference type="Proteomes" id="UP000325081"/>
    </source>
</evidence>
<dbReference type="Proteomes" id="UP000325081">
    <property type="component" value="Unassembled WGS sequence"/>
</dbReference>
<sequence>MPAVGTDSHYQCNLPHPTRHHTSPTTSFSLDQTLHYFLPSAQFSAILHSTPLQSANHNRHHPPSSSTDYNQISATSRGGTVEVENCSKIGAGKQIPKIRRQLEIDHPSSISTALL</sequence>